<gene>
    <name evidence="2" type="ORF">CTOB1V02_LOCUS12624</name>
</gene>
<reference evidence="2" key="1">
    <citation type="submission" date="2020-11" db="EMBL/GenBank/DDBJ databases">
        <authorList>
            <person name="Tran Van P."/>
        </authorList>
    </citation>
    <scope>NUCLEOTIDE SEQUENCE</scope>
</reference>
<evidence type="ECO:0000256" key="1">
    <source>
        <dbReference type="SAM" id="MobiDB-lite"/>
    </source>
</evidence>
<organism evidence="2">
    <name type="scientific">Cyprideis torosa</name>
    <dbReference type="NCBI Taxonomy" id="163714"/>
    <lineage>
        <taxon>Eukaryota</taxon>
        <taxon>Metazoa</taxon>
        <taxon>Ecdysozoa</taxon>
        <taxon>Arthropoda</taxon>
        <taxon>Crustacea</taxon>
        <taxon>Oligostraca</taxon>
        <taxon>Ostracoda</taxon>
        <taxon>Podocopa</taxon>
        <taxon>Podocopida</taxon>
        <taxon>Cytherocopina</taxon>
        <taxon>Cytheroidea</taxon>
        <taxon>Cytherideidae</taxon>
        <taxon>Cyprideis</taxon>
    </lineage>
</organism>
<sequence length="116" mass="12426">MKQPVATNVPGGIFGAINTATALAFGKKPADEKEADADSSAAPPPNPFLTGANAMPLSSRGDTETEEEEAAGTAEDEGGLDERLDEAYVTDYPEEDFYLEETHVPKLEIREPGKEW</sequence>
<feature type="compositionally biased region" description="Acidic residues" evidence="1">
    <location>
        <begin position="64"/>
        <end position="79"/>
    </location>
</feature>
<dbReference type="EMBL" id="OB669914">
    <property type="protein sequence ID" value="CAD7234808.1"/>
    <property type="molecule type" value="Genomic_DNA"/>
</dbReference>
<evidence type="ECO:0000313" key="2">
    <source>
        <dbReference type="EMBL" id="CAD7234808.1"/>
    </source>
</evidence>
<proteinExistence type="predicted"/>
<feature type="non-terminal residue" evidence="2">
    <location>
        <position position="116"/>
    </location>
</feature>
<accession>A0A7R8ZWR7</accession>
<dbReference type="AlphaFoldDB" id="A0A7R8ZWR7"/>
<name>A0A7R8ZWR7_9CRUS</name>
<feature type="region of interest" description="Disordered" evidence="1">
    <location>
        <begin position="27"/>
        <end position="83"/>
    </location>
</feature>
<protein>
    <submittedName>
        <fullName evidence="2">Uncharacterized protein</fullName>
    </submittedName>
</protein>